<dbReference type="Pfam" id="PF00172">
    <property type="entry name" value="Zn_clus"/>
    <property type="match status" value="1"/>
</dbReference>
<dbReference type="EMBL" id="CAGA01000010">
    <property type="protein sequence ID" value="CCE28686.1"/>
    <property type="molecule type" value="Genomic_DNA"/>
</dbReference>
<keyword evidence="4" id="KW-0238">DNA-binding</keyword>
<evidence type="ECO:0000256" key="5">
    <source>
        <dbReference type="ARBA" id="ARBA00023163"/>
    </source>
</evidence>
<evidence type="ECO:0000256" key="2">
    <source>
        <dbReference type="ARBA" id="ARBA00022833"/>
    </source>
</evidence>
<keyword evidence="2" id="KW-0862">Zinc</keyword>
<feature type="compositionally biased region" description="Polar residues" evidence="7">
    <location>
        <begin position="54"/>
        <end position="67"/>
    </location>
</feature>
<dbReference type="OrthoDB" id="5575144at2759"/>
<proteinExistence type="predicted"/>
<dbReference type="GO" id="GO:0000981">
    <property type="term" value="F:DNA-binding transcription factor activity, RNA polymerase II-specific"/>
    <property type="evidence" value="ECO:0007669"/>
    <property type="project" value="InterPro"/>
</dbReference>
<organism evidence="9 10">
    <name type="scientific">Claviceps purpurea (strain 20.1)</name>
    <name type="common">Ergot fungus</name>
    <name type="synonym">Sphacelia segetum</name>
    <dbReference type="NCBI Taxonomy" id="1111077"/>
    <lineage>
        <taxon>Eukaryota</taxon>
        <taxon>Fungi</taxon>
        <taxon>Dikarya</taxon>
        <taxon>Ascomycota</taxon>
        <taxon>Pezizomycotina</taxon>
        <taxon>Sordariomycetes</taxon>
        <taxon>Hypocreomycetidae</taxon>
        <taxon>Hypocreales</taxon>
        <taxon>Clavicipitaceae</taxon>
        <taxon>Claviceps</taxon>
    </lineage>
</organism>
<feature type="compositionally biased region" description="Pro residues" evidence="7">
    <location>
        <begin position="647"/>
        <end position="658"/>
    </location>
</feature>
<dbReference type="InterPro" id="IPR001138">
    <property type="entry name" value="Zn2Cys6_DnaBD"/>
</dbReference>
<dbReference type="VEuPathDB" id="FungiDB:CPUR_02374"/>
<comment type="caution">
    <text evidence="9">The sequence shown here is derived from an EMBL/GenBank/DDBJ whole genome shotgun (WGS) entry which is preliminary data.</text>
</comment>
<feature type="compositionally biased region" description="Basic and acidic residues" evidence="7">
    <location>
        <begin position="273"/>
        <end position="284"/>
    </location>
</feature>
<feature type="region of interest" description="Disordered" evidence="7">
    <location>
        <begin position="1"/>
        <end position="110"/>
    </location>
</feature>
<gene>
    <name evidence="9" type="ORF">CPUR_02374</name>
</gene>
<keyword evidence="10" id="KW-1185">Reference proteome</keyword>
<dbReference type="GO" id="GO:0003677">
    <property type="term" value="F:DNA binding"/>
    <property type="evidence" value="ECO:0007669"/>
    <property type="project" value="UniProtKB-KW"/>
</dbReference>
<accession>M1W020</accession>
<name>M1W020_CLAP2</name>
<evidence type="ECO:0000313" key="9">
    <source>
        <dbReference type="EMBL" id="CCE28686.1"/>
    </source>
</evidence>
<feature type="domain" description="Zn(2)-C6 fungal-type" evidence="8">
    <location>
        <begin position="232"/>
        <end position="263"/>
    </location>
</feature>
<protein>
    <recommendedName>
        <fullName evidence="8">Zn(2)-C6 fungal-type domain-containing protein</fullName>
    </recommendedName>
</protein>
<dbReference type="HOGENOM" id="CLU_028977_0_0_1"/>
<dbReference type="PANTHER" id="PTHR47659:SF4">
    <property type="entry name" value="ZN(II)2CYS6 TRANSCRIPTION FACTOR (EUROFUNG)"/>
    <property type="match status" value="1"/>
</dbReference>
<dbReference type="Gene3D" id="4.10.240.10">
    <property type="entry name" value="Zn(2)-C6 fungal-type DNA-binding domain"/>
    <property type="match status" value="1"/>
</dbReference>
<dbReference type="AlphaFoldDB" id="M1W020"/>
<dbReference type="PROSITE" id="PS50048">
    <property type="entry name" value="ZN2_CY6_FUNGAL_2"/>
    <property type="match status" value="1"/>
</dbReference>
<keyword evidence="6" id="KW-0539">Nucleus</keyword>
<evidence type="ECO:0000256" key="4">
    <source>
        <dbReference type="ARBA" id="ARBA00023125"/>
    </source>
</evidence>
<evidence type="ECO:0000256" key="1">
    <source>
        <dbReference type="ARBA" id="ARBA00022723"/>
    </source>
</evidence>
<evidence type="ECO:0000256" key="7">
    <source>
        <dbReference type="SAM" id="MobiDB-lite"/>
    </source>
</evidence>
<dbReference type="CDD" id="cd00067">
    <property type="entry name" value="GAL4"/>
    <property type="match status" value="1"/>
</dbReference>
<feature type="region of interest" description="Disordered" evidence="7">
    <location>
        <begin position="699"/>
        <end position="718"/>
    </location>
</feature>
<feature type="compositionally biased region" description="Pro residues" evidence="7">
    <location>
        <begin position="77"/>
        <end position="90"/>
    </location>
</feature>
<feature type="region of interest" description="Disordered" evidence="7">
    <location>
        <begin position="575"/>
        <end position="594"/>
    </location>
</feature>
<keyword evidence="5" id="KW-0804">Transcription</keyword>
<dbReference type="eggNOG" id="ENOG502S5NV">
    <property type="taxonomic scope" value="Eukaryota"/>
</dbReference>
<dbReference type="GO" id="GO:0008270">
    <property type="term" value="F:zinc ion binding"/>
    <property type="evidence" value="ECO:0007669"/>
    <property type="project" value="InterPro"/>
</dbReference>
<feature type="compositionally biased region" description="Low complexity" evidence="7">
    <location>
        <begin position="10"/>
        <end position="24"/>
    </location>
</feature>
<dbReference type="InterPro" id="IPR036864">
    <property type="entry name" value="Zn2-C6_fun-type_DNA-bd_sf"/>
</dbReference>
<dbReference type="STRING" id="1111077.M1W020"/>
<dbReference type="SUPFAM" id="SSF57701">
    <property type="entry name" value="Zn2/Cys6 DNA-binding domain"/>
    <property type="match status" value="1"/>
</dbReference>
<evidence type="ECO:0000256" key="6">
    <source>
        <dbReference type="ARBA" id="ARBA00023242"/>
    </source>
</evidence>
<dbReference type="PANTHER" id="PTHR47659">
    <property type="entry name" value="ZN(II)2CYS6 TRANSCRIPTION FACTOR (EUROFUNG)-RELATED"/>
    <property type="match status" value="1"/>
</dbReference>
<feature type="region of interest" description="Disordered" evidence="7">
    <location>
        <begin position="269"/>
        <end position="315"/>
    </location>
</feature>
<sequence>MSNLAVTQYPSSSQSDLKSRSLPSLPMLSKGRPLDTSSSLLSPCPSLLFPDHNSGANVAWESQSSRADISARTRAYPSPPMSGAPTVPPNDPRELYKQSRSSSGYSAEGIHDVYTQKRPFDIRLQLPPPQAPMPPVMFPGPYPGRSAVMDRPYSYLGSDAHPNHSSLYSFHEPQHEMKSSHAPQHFPIVSSVSNSRTGAELRQSGASTPSDRQAVDSPKTQRKTKGHVASIPCVPCKRAHLRCDAQRPCSRCISNGKEDACVDVQHKKRGRPRLRDDREARFDSMRQTPGQSRDVSPRRSADIHPSIGPGSYDDHYQRYHQQFRGMDFAASGGSFSSARSGDPSSLSSSDLNGYYSLSNAPGSSEPVAYLDMNLDFLKGSPTFWDTLGLPSMAGRNLGQILLPSEHGKVSAMHSYLNHEQRQREPNYLPPILSRGSESIHGLGFTMEDFGRFPLGVRDHLVFLVGGSSGFPRPMPIRAGLAKEGSFYFVVLLLSLPPRQTPRHHYQHQHHHQHHQHHHQHTAVPPPPPVVNGQGAQAESSYPRMSPGPGTMFAQRGPGSFDPIKVRRGETEYAAGSVTVPREHPSSGQSCRAPNAGDYGIDYPAAASASASAASASAHRPPLYHGAAPDHNKQMVDPALQPHGFPKEPSPAPTRPPPHTTSSSFQLPPIRPQMDRMSSLGAPTIGGGYGERPKRLAIDGLLGNSDEPVKSYDHGRRWT</sequence>
<keyword evidence="1" id="KW-0479">Metal-binding</keyword>
<feature type="compositionally biased region" description="Basic residues" evidence="7">
    <location>
        <begin position="500"/>
        <end position="520"/>
    </location>
</feature>
<reference evidence="9 10" key="1">
    <citation type="journal article" date="2013" name="PLoS Genet.">
        <title>Plant-symbiotic fungi as chemical engineers: Multi-genome analysis of the Clavicipitaceae reveals dynamics of alkaloid loci.</title>
        <authorList>
            <person name="Schardl C.L."/>
            <person name="Young C.A."/>
            <person name="Hesse U."/>
            <person name="Amyotte S.G."/>
            <person name="Andreeva K."/>
            <person name="Calie P.J."/>
            <person name="Fleetwood D.J."/>
            <person name="Haws D.C."/>
            <person name="Moore N."/>
            <person name="Oeser B."/>
            <person name="Panaccione D.G."/>
            <person name="Schweri K.K."/>
            <person name="Voisey C.R."/>
            <person name="Farman M.L."/>
            <person name="Jaromczyk J.W."/>
            <person name="Roe B.A."/>
            <person name="O'Sullivan D.M."/>
            <person name="Scott B."/>
            <person name="Tudzynski P."/>
            <person name="An Z."/>
            <person name="Arnaoudova E.G."/>
            <person name="Bullock C.T."/>
            <person name="Charlton N.D."/>
            <person name="Chen L."/>
            <person name="Cox M."/>
            <person name="Dinkins R.D."/>
            <person name="Florea S."/>
            <person name="Glenn A.E."/>
            <person name="Gordon A."/>
            <person name="Gueldener U."/>
            <person name="Harris D.R."/>
            <person name="Hollin W."/>
            <person name="Jaromczyk J."/>
            <person name="Johnson R.D."/>
            <person name="Khan A.K."/>
            <person name="Leistner E."/>
            <person name="Leuchtmann A."/>
            <person name="Li C."/>
            <person name="Liu J."/>
            <person name="Liu J."/>
            <person name="Liu M."/>
            <person name="Mace W."/>
            <person name="Machado C."/>
            <person name="Nagabhyru P."/>
            <person name="Pan J."/>
            <person name="Schmid J."/>
            <person name="Sugawara K."/>
            <person name="Steiner U."/>
            <person name="Takach J.E."/>
            <person name="Tanaka E."/>
            <person name="Webb J.S."/>
            <person name="Wilson E.V."/>
            <person name="Wiseman J.L."/>
            <person name="Yoshida R."/>
            <person name="Zeng Z."/>
        </authorList>
    </citation>
    <scope>NUCLEOTIDE SEQUENCE [LARGE SCALE GENOMIC DNA]</scope>
    <source>
        <strain evidence="9 10">20.1</strain>
    </source>
</reference>
<feature type="region of interest" description="Disordered" evidence="7">
    <location>
        <begin position="193"/>
        <end position="228"/>
    </location>
</feature>
<dbReference type="InterPro" id="IPR050335">
    <property type="entry name" value="ERT1_acuK_gluconeogen_tf"/>
</dbReference>
<dbReference type="SMART" id="SM00066">
    <property type="entry name" value="GAL4"/>
    <property type="match status" value="1"/>
</dbReference>
<keyword evidence="3" id="KW-0805">Transcription regulation</keyword>
<dbReference type="Proteomes" id="UP000016801">
    <property type="component" value="Unassembled WGS sequence"/>
</dbReference>
<evidence type="ECO:0000313" key="10">
    <source>
        <dbReference type="Proteomes" id="UP000016801"/>
    </source>
</evidence>
<feature type="compositionally biased region" description="Polar residues" evidence="7">
    <location>
        <begin position="285"/>
        <end position="294"/>
    </location>
</feature>
<feature type="region of interest" description="Disordered" evidence="7">
    <location>
        <begin position="500"/>
        <end position="563"/>
    </location>
</feature>
<feature type="compositionally biased region" description="Low complexity" evidence="7">
    <location>
        <begin position="34"/>
        <end position="50"/>
    </location>
</feature>
<evidence type="ECO:0000256" key="3">
    <source>
        <dbReference type="ARBA" id="ARBA00023015"/>
    </source>
</evidence>
<feature type="compositionally biased region" description="Basic and acidic residues" evidence="7">
    <location>
        <begin position="706"/>
        <end position="718"/>
    </location>
</feature>
<feature type="region of interest" description="Disordered" evidence="7">
    <location>
        <begin position="619"/>
        <end position="690"/>
    </location>
</feature>
<evidence type="ECO:0000259" key="8">
    <source>
        <dbReference type="PROSITE" id="PS50048"/>
    </source>
</evidence>